<evidence type="ECO:0000313" key="3">
    <source>
        <dbReference type="Proteomes" id="UP000829685"/>
    </source>
</evidence>
<feature type="region of interest" description="Disordered" evidence="1">
    <location>
        <begin position="680"/>
        <end position="764"/>
    </location>
</feature>
<keyword evidence="3" id="KW-1185">Reference proteome</keyword>
<gene>
    <name evidence="2" type="ORF">JX265_002709</name>
</gene>
<dbReference type="AlphaFoldDB" id="A0A9P9WUY1"/>
<comment type="caution">
    <text evidence="2">The sequence shown here is derived from an EMBL/GenBank/DDBJ whole genome shotgun (WGS) entry which is preliminary data.</text>
</comment>
<reference evidence="2" key="1">
    <citation type="submission" date="2021-03" db="EMBL/GenBank/DDBJ databases">
        <title>Revisited historic fungal species revealed as producer of novel bioactive compounds through whole genome sequencing and comparative genomics.</title>
        <authorList>
            <person name="Vignolle G.A."/>
            <person name="Hochenegger N."/>
            <person name="Mach R.L."/>
            <person name="Mach-Aigner A.R."/>
            <person name="Javad Rahimi M."/>
            <person name="Salim K.A."/>
            <person name="Chan C.M."/>
            <person name="Lim L.B.L."/>
            <person name="Cai F."/>
            <person name="Druzhinina I.S."/>
            <person name="U'Ren J.M."/>
            <person name="Derntl C."/>
        </authorList>
    </citation>
    <scope>NUCLEOTIDE SEQUENCE</scope>
    <source>
        <strain evidence="2">TUCIM 5799</strain>
    </source>
</reference>
<feature type="compositionally biased region" description="Low complexity" evidence="1">
    <location>
        <begin position="707"/>
        <end position="716"/>
    </location>
</feature>
<feature type="compositionally biased region" description="Pro residues" evidence="1">
    <location>
        <begin position="690"/>
        <end position="706"/>
    </location>
</feature>
<dbReference type="EMBL" id="JAFIMR010000004">
    <property type="protein sequence ID" value="KAI1879755.1"/>
    <property type="molecule type" value="Genomic_DNA"/>
</dbReference>
<feature type="region of interest" description="Disordered" evidence="1">
    <location>
        <begin position="1"/>
        <end position="24"/>
    </location>
</feature>
<sequence length="764" mass="86195">MTRPVPGTVPDSFSPRSPTGEELKKTLIPTQHRKKLQEAEPINPDYYYGLPPPKPKAWGPIDQKSGQPMFKYTDEGELDWEPLSRDRIREYLYDIPSKSTREWKKRVPLDGERMVEGKRRSGLTLWIGWMPAQSTSRFPNDNRRACRFEDCACEKKSIKAGQLRVIFDERMNEDGSKYNPYHCAGYVHLYCLEKHFDILKLMRDLDVRLDVREFVKEAANPGSLIYRDSGQQAVALQWLNEQWPYLQQHEDRVANKRARVAGGALGRKERERPRHFDDSLTKRLTIRWTRNYSTPGKKAREKRRETAQEGREPCDAEMHMGNLEYYDACMINKRHLRNNQECASASELAYSGTHPYAWHVDPLQIPDFYVYDMFTSGFVPGLQERLGPQQSARPLPALHHAEYYTAPYAEQYPPMLNEQSHPVFQDELLLRSPAPETFHTSKRKSVDAGHDVATIYEPERRGSKRHCIRNQDPCTATQLSSQLVVPPYSDEAAGTINPLLINQTQSEHVPSDFAVAMPQVTPLGLPPKRSHDDMLNLQYDELAYDTQAYQVDPPGPKRVRFEGINELLPEITPFLGECFDPGLVIPNGLPNEYSNGDQWGQHCPYSGASAVPALDASNSLPPIASVVGLDVLDQMPPDSYTDDFSTYGQGTWDVSTADGQTVLDPADHQNIDEYLAQALQHDQGQGEQRPPSPLPPPPSSPVPPPAAAAVEPATPAIKQEPRDDQDQNGIAMVEPFTSAINQGRDGDEDQDSAAIAPPRRARSV</sequence>
<dbReference type="Proteomes" id="UP000829685">
    <property type="component" value="Unassembled WGS sequence"/>
</dbReference>
<proteinExistence type="predicted"/>
<protein>
    <submittedName>
        <fullName evidence="2">Uncharacterized protein</fullName>
    </submittedName>
</protein>
<evidence type="ECO:0000313" key="2">
    <source>
        <dbReference type="EMBL" id="KAI1879755.1"/>
    </source>
</evidence>
<accession>A0A9P9WUY1</accession>
<name>A0A9P9WUY1_9PEZI</name>
<organism evidence="2 3">
    <name type="scientific">Neoarthrinium moseri</name>
    <dbReference type="NCBI Taxonomy" id="1658444"/>
    <lineage>
        <taxon>Eukaryota</taxon>
        <taxon>Fungi</taxon>
        <taxon>Dikarya</taxon>
        <taxon>Ascomycota</taxon>
        <taxon>Pezizomycotina</taxon>
        <taxon>Sordariomycetes</taxon>
        <taxon>Xylariomycetidae</taxon>
        <taxon>Amphisphaeriales</taxon>
        <taxon>Apiosporaceae</taxon>
        <taxon>Neoarthrinium</taxon>
    </lineage>
</organism>
<evidence type="ECO:0000256" key="1">
    <source>
        <dbReference type="SAM" id="MobiDB-lite"/>
    </source>
</evidence>